<proteinExistence type="predicted"/>
<gene>
    <name evidence="2" type="ORF">LOX96_05070</name>
</gene>
<dbReference type="EMBL" id="JAJKBJ010000004">
    <property type="protein sequence ID" value="MCL9683453.1"/>
    <property type="molecule type" value="Genomic_DNA"/>
</dbReference>
<feature type="transmembrane region" description="Helical" evidence="1">
    <location>
        <begin position="138"/>
        <end position="166"/>
    </location>
</feature>
<organism evidence="2 3">
    <name type="scientific">Legionella maioricensis</name>
    <dbReference type="NCBI Taxonomy" id="2896528"/>
    <lineage>
        <taxon>Bacteria</taxon>
        <taxon>Pseudomonadati</taxon>
        <taxon>Pseudomonadota</taxon>
        <taxon>Gammaproteobacteria</taxon>
        <taxon>Legionellales</taxon>
        <taxon>Legionellaceae</taxon>
        <taxon>Legionella</taxon>
    </lineage>
</organism>
<feature type="transmembrane region" description="Helical" evidence="1">
    <location>
        <begin position="68"/>
        <end position="93"/>
    </location>
</feature>
<name>A0A9X2IC72_9GAMM</name>
<feature type="transmembrane region" description="Helical" evidence="1">
    <location>
        <begin position="218"/>
        <end position="235"/>
    </location>
</feature>
<feature type="transmembrane region" description="Helical" evidence="1">
    <location>
        <begin position="100"/>
        <end position="118"/>
    </location>
</feature>
<evidence type="ECO:0000256" key="1">
    <source>
        <dbReference type="SAM" id="Phobius"/>
    </source>
</evidence>
<dbReference type="AlphaFoldDB" id="A0A9X2IC72"/>
<keyword evidence="1" id="KW-1133">Transmembrane helix</keyword>
<evidence type="ECO:0000313" key="2">
    <source>
        <dbReference type="EMBL" id="MCL9683453.1"/>
    </source>
</evidence>
<dbReference type="Proteomes" id="UP001139721">
    <property type="component" value="Unassembled WGS sequence"/>
</dbReference>
<feature type="transmembrane region" description="Helical" evidence="1">
    <location>
        <begin position="173"/>
        <end position="198"/>
    </location>
</feature>
<keyword evidence="1" id="KW-0472">Membrane</keyword>
<protein>
    <submittedName>
        <fullName evidence="2">Uncharacterized protein</fullName>
    </submittedName>
</protein>
<dbReference type="RefSeq" id="WP_250423560.1">
    <property type="nucleotide sequence ID" value="NZ_JAJKBJ010000004.1"/>
</dbReference>
<comment type="caution">
    <text evidence="2">The sequence shown here is derived from an EMBL/GenBank/DDBJ whole genome shotgun (WGS) entry which is preliminary data.</text>
</comment>
<keyword evidence="3" id="KW-1185">Reference proteome</keyword>
<evidence type="ECO:0000313" key="3">
    <source>
        <dbReference type="Proteomes" id="UP001139721"/>
    </source>
</evidence>
<reference evidence="2" key="1">
    <citation type="submission" date="2021-11" db="EMBL/GenBank/DDBJ databases">
        <title>Legionella maioricencis sp. nov., a new species isolated from hot water samples in Mallorca.</title>
        <authorList>
            <person name="Crespi S."/>
            <person name="Drasar V."/>
            <person name="Salva-Serra F."/>
            <person name="Jaen-Luchoro D."/>
            <person name="Pineiro-Iglesias B."/>
            <person name="Aliaga F."/>
            <person name="Fernandez-Juarez V."/>
            <person name="Coll G."/>
            <person name="Moore E.R.B."/>
            <person name="Bennasar-Figueras A."/>
        </authorList>
    </citation>
    <scope>NUCLEOTIDE SEQUENCE</scope>
    <source>
        <strain evidence="2">HCPI-6</strain>
    </source>
</reference>
<sequence>MSSKNKKTKFNHNTSVLIQSVFVLLGTPVFFLIDSPWLTPHFLYGQDITNAIMVLVYSWFLLNAKGRVYWIMLLMTFCGLCAECISSLILTLYQYRFKNIPLYIPLGHALIYATVYYICKQSWVWRNHRVIEKCLGKFAFVSAFMSLFILNDVAGFICYIVFLIILHDRKKPLFYLSMFVMVYYIELFGTVFSTWSWYGVIGNHPHFPPIGYTPSSMAGLYLLVDLVSCSVYFYAQKIRRYLWTMGLSLKSKTLNTSAAF</sequence>
<accession>A0A9X2IC72</accession>
<feature type="transmembrane region" description="Helical" evidence="1">
    <location>
        <begin position="16"/>
        <end position="33"/>
    </location>
</feature>
<keyword evidence="1" id="KW-0812">Transmembrane</keyword>